<dbReference type="InterPro" id="IPR015813">
    <property type="entry name" value="Pyrv/PenolPyrv_kinase-like_dom"/>
</dbReference>
<dbReference type="RefSeq" id="WP_142897889.1">
    <property type="nucleotide sequence ID" value="NZ_ML660057.1"/>
</dbReference>
<sequence length="358" mass="39327">MLTLLAFCRPERERARPQCLWLEFPPDLQRCSDAGETDGQCIAKVMETMISRASLDAVSFQQDGVFLWDDPALIFGMHIPKLARRRPTLPFGVDLSVESKIIAHKPVLLRFWVILGNLFIMLRNHLSWNITLRAESSWDSVALPPAILTARPRFSDSGIPDEIALLLPNHSGASGLISEVHSAPWQMEARALGLFLADPFFNAEAETKRLREAGINWIANLPSVEQQDQEFVQLLGDVGLDRTLEIERLSHLSASGFRVLAVVAGPQAASAATRVNPAAVFVIPPVADFAAGFPSFRQRGAAAREVLDAVRAVNWKGPLLGLAAESEVAHETLWPDALDGVICRPAPLKAQQDFRALP</sequence>
<gene>
    <name evidence="1" type="ORF">FKG95_18530</name>
</gene>
<keyword evidence="2" id="KW-1185">Reference proteome</keyword>
<protein>
    <submittedName>
        <fullName evidence="1">Uncharacterized protein</fullName>
    </submittedName>
</protein>
<dbReference type="GO" id="GO:0003824">
    <property type="term" value="F:catalytic activity"/>
    <property type="evidence" value="ECO:0007669"/>
    <property type="project" value="InterPro"/>
</dbReference>
<proteinExistence type="predicted"/>
<organism evidence="1 2">
    <name type="scientific">Denitrobaculum tricleocarpae</name>
    <dbReference type="NCBI Taxonomy" id="2591009"/>
    <lineage>
        <taxon>Bacteria</taxon>
        <taxon>Pseudomonadati</taxon>
        <taxon>Pseudomonadota</taxon>
        <taxon>Alphaproteobacteria</taxon>
        <taxon>Rhodospirillales</taxon>
        <taxon>Rhodospirillaceae</taxon>
        <taxon>Denitrobaculum</taxon>
    </lineage>
</organism>
<evidence type="ECO:0000313" key="1">
    <source>
        <dbReference type="EMBL" id="TQV78556.1"/>
    </source>
</evidence>
<comment type="caution">
    <text evidence="1">The sequence shown here is derived from an EMBL/GenBank/DDBJ whole genome shotgun (WGS) entry which is preliminary data.</text>
</comment>
<dbReference type="OrthoDB" id="8480604at2"/>
<dbReference type="SUPFAM" id="SSF51621">
    <property type="entry name" value="Phosphoenolpyruvate/pyruvate domain"/>
    <property type="match status" value="1"/>
</dbReference>
<evidence type="ECO:0000313" key="2">
    <source>
        <dbReference type="Proteomes" id="UP000315252"/>
    </source>
</evidence>
<dbReference type="Gene3D" id="3.20.20.70">
    <property type="entry name" value="Aldolase class I"/>
    <property type="match status" value="1"/>
</dbReference>
<dbReference type="Proteomes" id="UP000315252">
    <property type="component" value="Unassembled WGS sequence"/>
</dbReference>
<dbReference type="EMBL" id="VHSH01000006">
    <property type="protein sequence ID" value="TQV78556.1"/>
    <property type="molecule type" value="Genomic_DNA"/>
</dbReference>
<dbReference type="InterPro" id="IPR013785">
    <property type="entry name" value="Aldolase_TIM"/>
</dbReference>
<accession>A0A545TMY8</accession>
<dbReference type="AlphaFoldDB" id="A0A545TMY8"/>
<name>A0A545TMY8_9PROT</name>
<reference evidence="1 2" key="1">
    <citation type="submission" date="2019-06" db="EMBL/GenBank/DDBJ databases">
        <title>Whole genome sequence for Rhodospirillaceae sp. R148.</title>
        <authorList>
            <person name="Wang G."/>
        </authorList>
    </citation>
    <scope>NUCLEOTIDE SEQUENCE [LARGE SCALE GENOMIC DNA]</scope>
    <source>
        <strain evidence="1 2">R148</strain>
    </source>
</reference>